<dbReference type="PANTHER" id="PTHR12957">
    <property type="entry name" value="DEAD/H BOX POLYPEPTIDE 26/DICE1-RELATED"/>
    <property type="match status" value="1"/>
</dbReference>
<accession>A0A152A3N9</accession>
<organism evidence="3 4">
    <name type="scientific">Tieghemostelium lacteum</name>
    <name type="common">Slime mold</name>
    <name type="synonym">Dictyostelium lacteum</name>
    <dbReference type="NCBI Taxonomy" id="361077"/>
    <lineage>
        <taxon>Eukaryota</taxon>
        <taxon>Amoebozoa</taxon>
        <taxon>Evosea</taxon>
        <taxon>Eumycetozoa</taxon>
        <taxon>Dictyostelia</taxon>
        <taxon>Dictyosteliales</taxon>
        <taxon>Raperosteliaceae</taxon>
        <taxon>Tieghemostelium</taxon>
    </lineage>
</organism>
<feature type="region of interest" description="Disordered" evidence="1">
    <location>
        <begin position="645"/>
        <end position="666"/>
    </location>
</feature>
<proteinExistence type="predicted"/>
<dbReference type="InterPro" id="IPR036465">
    <property type="entry name" value="vWFA_dom_sf"/>
</dbReference>
<keyword evidence="4" id="KW-1185">Reference proteome</keyword>
<name>A0A152A3N9_TIELA</name>
<dbReference type="InterPro" id="IPR051113">
    <property type="entry name" value="Integrator_subunit6"/>
</dbReference>
<dbReference type="InterPro" id="IPR057413">
    <property type="entry name" value="Beta-barrel_INTS6"/>
</dbReference>
<sequence>MFITFVIDTSGSMSQKCANGMTLLDCCKVAIEHFIKIRSKDSSMRNDKFFLITSEEYVIVNQSNPTSPPNSSGNLVMAPCVKVGWKESFNVFLQEVKNLNAKDMSNLSYSIQKAFDLLNQFRIQSSIDNYGQGRIPWYIDPGVIILISDGGSLSTFNNIMDTFTQPRNQSFPDLSNEPFRWDQRMFSMLLRFGSINTNSNQSTMDQQQQSNIFSSIGTVCESTGGKCQIVNSVKSMIQTIESIVSKLHHGVIVSFEPINTVASPPPTSPTTLVQSPTITSSQSSLHKMIYVIKNTTYYWPIPESYYPDLSSGVLPLRSAHPMIRYALTECDPYIPENFPHDKYEIESCNMTQTIISMKLTSVQVFIQNSQQLQGQGEAFGMVKVSGNIVHLYVLPYNYTKMFQLIDELTGPLKSIPSQKWRQDFENYCQSIPPYYISPMRNAFKRYFPTLSLVSDNIDIQFLNYITNIVKKLKAQQPPHPQSLSTSSITPPTISGKLSNSGGNLPSQSLESTVNTTKSPKKAFSSATSNFGFKNFHQILEFGSGSPYGAGGDDDSLSSAGGEYPGMDVDLNSSSATSSGTSGSTSLFNILNRNVFDIQRTNLLSQLDRMRDHIFKRKFDEDDAKHHLPISQMGNFHETIAKKESLRDIDDEKKPNLPLFGNPYRKEKGPRFNAMSIDEADISELQQNLPQGSMLDEITKKSIQKRRRILSTKQQQQQHQQEKQAQLQQQQQQQTPSAISNSNSNIPVVVPQAVPIPVNQPISKDITSQIPNVIPTSTTSASELPKVTNVSASVSVMPVSQVKVESGSNMEIDEQKPVNQQTQQDLIEMTNNSIQISQHNMEISKFVNREIRKPTKTNYDLIMEKLNQLHGDNQSKLLVFLESLNLAKSYKKSVLVLKLNSICMEILGEEPPNLLPNSIVKSPVSV</sequence>
<evidence type="ECO:0000259" key="2">
    <source>
        <dbReference type="Pfam" id="PF25462"/>
    </source>
</evidence>
<feature type="compositionally biased region" description="Basic and acidic residues" evidence="1">
    <location>
        <begin position="645"/>
        <end position="654"/>
    </location>
</feature>
<feature type="compositionally biased region" description="Low complexity" evidence="1">
    <location>
        <begin position="484"/>
        <end position="494"/>
    </location>
</feature>
<dbReference type="OMA" id="LNQNHYG"/>
<dbReference type="GO" id="GO:0034472">
    <property type="term" value="P:snRNA 3'-end processing"/>
    <property type="evidence" value="ECO:0007669"/>
    <property type="project" value="TreeGrafter"/>
</dbReference>
<dbReference type="STRING" id="361077.A0A152A3N9"/>
<dbReference type="Gene3D" id="3.40.50.410">
    <property type="entry name" value="von Willebrand factor, type A domain"/>
    <property type="match status" value="1"/>
</dbReference>
<dbReference type="AlphaFoldDB" id="A0A152A3N9"/>
<dbReference type="GO" id="GO:0032039">
    <property type="term" value="C:integrator complex"/>
    <property type="evidence" value="ECO:0007669"/>
    <property type="project" value="TreeGrafter"/>
</dbReference>
<feature type="region of interest" description="Disordered" evidence="1">
    <location>
        <begin position="549"/>
        <end position="582"/>
    </location>
</feature>
<dbReference type="OrthoDB" id="9449012at2759"/>
<comment type="caution">
    <text evidence="3">The sequence shown here is derived from an EMBL/GenBank/DDBJ whole genome shotgun (WGS) entry which is preliminary data.</text>
</comment>
<feature type="compositionally biased region" description="Low complexity" evidence="1">
    <location>
        <begin position="713"/>
        <end position="743"/>
    </location>
</feature>
<evidence type="ECO:0000256" key="1">
    <source>
        <dbReference type="SAM" id="MobiDB-lite"/>
    </source>
</evidence>
<feature type="region of interest" description="Disordered" evidence="1">
    <location>
        <begin position="703"/>
        <end position="743"/>
    </location>
</feature>
<evidence type="ECO:0000313" key="3">
    <source>
        <dbReference type="EMBL" id="KYR00824.1"/>
    </source>
</evidence>
<dbReference type="Proteomes" id="UP000076078">
    <property type="component" value="Unassembled WGS sequence"/>
</dbReference>
<reference evidence="3 4" key="1">
    <citation type="submission" date="2015-12" db="EMBL/GenBank/DDBJ databases">
        <title>Dictyostelia acquired genes for synthesis and detection of signals that induce cell-type specialization by lateral gene transfer from prokaryotes.</title>
        <authorList>
            <person name="Gloeckner G."/>
            <person name="Schaap P."/>
        </authorList>
    </citation>
    <scope>NUCLEOTIDE SEQUENCE [LARGE SCALE GENOMIC DNA]</scope>
    <source>
        <strain evidence="3 4">TK</strain>
    </source>
</reference>
<feature type="region of interest" description="Disordered" evidence="1">
    <location>
        <begin position="476"/>
        <end position="516"/>
    </location>
</feature>
<gene>
    <name evidence="3" type="ORF">DLAC_02876</name>
</gene>
<feature type="compositionally biased region" description="Polar residues" evidence="1">
    <location>
        <begin position="495"/>
        <end position="516"/>
    </location>
</feature>
<dbReference type="FunCoup" id="A0A152A3N9">
    <property type="interactions" value="94"/>
</dbReference>
<protein>
    <submittedName>
        <fullName evidence="3">Type A von Willebrand factor domain-containing protein</fullName>
    </submittedName>
</protein>
<dbReference type="InParanoid" id="A0A152A3N9"/>
<feature type="domain" description="Integrator complex subunit 6-like beta-barrel" evidence="2">
    <location>
        <begin position="281"/>
        <end position="408"/>
    </location>
</feature>
<dbReference type="Pfam" id="PF25462">
    <property type="entry name" value="Beta-barrel_INTS6"/>
    <property type="match status" value="1"/>
</dbReference>
<feature type="compositionally biased region" description="Low complexity" evidence="1">
    <location>
        <begin position="572"/>
        <end position="582"/>
    </location>
</feature>
<dbReference type="PANTHER" id="PTHR12957:SF2">
    <property type="entry name" value="INTEGRATOR COMPLEX SUBUNIT 6"/>
    <property type="match status" value="1"/>
</dbReference>
<dbReference type="EMBL" id="LODT01000013">
    <property type="protein sequence ID" value="KYR00824.1"/>
    <property type="molecule type" value="Genomic_DNA"/>
</dbReference>
<dbReference type="SUPFAM" id="SSF53300">
    <property type="entry name" value="vWA-like"/>
    <property type="match status" value="1"/>
</dbReference>
<evidence type="ECO:0000313" key="4">
    <source>
        <dbReference type="Proteomes" id="UP000076078"/>
    </source>
</evidence>
<dbReference type="FunFam" id="3.40.50.410:FF:000010">
    <property type="entry name" value="Integrator complex subunit 6 like"/>
    <property type="match status" value="1"/>
</dbReference>